<dbReference type="EMBL" id="CM018034">
    <property type="protein sequence ID" value="KAA8543170.1"/>
    <property type="molecule type" value="Genomic_DNA"/>
</dbReference>
<dbReference type="PROSITE" id="PS50172">
    <property type="entry name" value="BRCT"/>
    <property type="match status" value="1"/>
</dbReference>
<accession>A0A5J5BLS0</accession>
<proteinExistence type="predicted"/>
<dbReference type="GO" id="GO:0006974">
    <property type="term" value="P:DNA damage response"/>
    <property type="evidence" value="ECO:0007669"/>
    <property type="project" value="UniProtKB-KW"/>
</dbReference>
<dbReference type="Pfam" id="PF16770">
    <property type="entry name" value="RTT107_BRCT_5"/>
    <property type="match status" value="1"/>
</dbReference>
<evidence type="ECO:0000313" key="6">
    <source>
        <dbReference type="EMBL" id="KAA8543170.1"/>
    </source>
</evidence>
<evidence type="ECO:0000259" key="5">
    <source>
        <dbReference type="PROSITE" id="PS50172"/>
    </source>
</evidence>
<evidence type="ECO:0000256" key="2">
    <source>
        <dbReference type="ARBA" id="ARBA00022763"/>
    </source>
</evidence>
<dbReference type="AlphaFoldDB" id="A0A5J5BLS0"/>
<protein>
    <recommendedName>
        <fullName evidence="5">BRCT domain-containing protein</fullName>
    </recommendedName>
</protein>
<evidence type="ECO:0000256" key="3">
    <source>
        <dbReference type="ARBA" id="ARBA00023242"/>
    </source>
</evidence>
<keyword evidence="2" id="KW-0227">DNA damage</keyword>
<dbReference type="Pfam" id="PF16589">
    <property type="entry name" value="BRCT_2"/>
    <property type="match status" value="1"/>
</dbReference>
<comment type="subcellular location">
    <subcellularLocation>
        <location evidence="1">Nucleus</location>
    </subcellularLocation>
</comment>
<evidence type="ECO:0000313" key="7">
    <source>
        <dbReference type="Proteomes" id="UP000325577"/>
    </source>
</evidence>
<dbReference type="PANTHER" id="PTHR23196">
    <property type="entry name" value="PAX TRANSCRIPTION ACTIVATION DOMAIN INTERACTING PROTEIN"/>
    <property type="match status" value="1"/>
</dbReference>
<dbReference type="Gene3D" id="3.40.50.10190">
    <property type="entry name" value="BRCT domain"/>
    <property type="match status" value="2"/>
</dbReference>
<feature type="domain" description="BRCT" evidence="5">
    <location>
        <begin position="835"/>
        <end position="924"/>
    </location>
</feature>
<organism evidence="6 7">
    <name type="scientific">Nyssa sinensis</name>
    <dbReference type="NCBI Taxonomy" id="561372"/>
    <lineage>
        <taxon>Eukaryota</taxon>
        <taxon>Viridiplantae</taxon>
        <taxon>Streptophyta</taxon>
        <taxon>Embryophyta</taxon>
        <taxon>Tracheophyta</taxon>
        <taxon>Spermatophyta</taxon>
        <taxon>Magnoliopsida</taxon>
        <taxon>eudicotyledons</taxon>
        <taxon>Gunneridae</taxon>
        <taxon>Pentapetalae</taxon>
        <taxon>asterids</taxon>
        <taxon>Cornales</taxon>
        <taxon>Nyssaceae</taxon>
        <taxon>Nyssa</taxon>
    </lineage>
</organism>
<feature type="region of interest" description="Disordered" evidence="4">
    <location>
        <begin position="416"/>
        <end position="441"/>
    </location>
</feature>
<evidence type="ECO:0000256" key="4">
    <source>
        <dbReference type="SAM" id="MobiDB-lite"/>
    </source>
</evidence>
<keyword evidence="7" id="KW-1185">Reference proteome</keyword>
<dbReference type="SMART" id="SM00292">
    <property type="entry name" value="BRCT"/>
    <property type="match status" value="1"/>
</dbReference>
<dbReference type="OrthoDB" id="342264at2759"/>
<dbReference type="CDD" id="cd18432">
    <property type="entry name" value="BRCT_PAXIP1_rpt6_like"/>
    <property type="match status" value="1"/>
</dbReference>
<name>A0A5J5BLS0_9ASTE</name>
<dbReference type="PANTHER" id="PTHR23196:SF32">
    <property type="entry name" value="BRCT DOMAIN-CONTAINING DNA REPAIR PROTEIN"/>
    <property type="match status" value="1"/>
</dbReference>
<dbReference type="InterPro" id="IPR051579">
    <property type="entry name" value="DDR_Transcriptional_Reg"/>
</dbReference>
<sequence>MRTHTLGDCEEEVALDSDDERIQGTKVVSVMKELSSDETERRVGAAALDLEKSQLSPSELDKYSVAGYLRSGVNSVYADSVQAPCFAGHSMINKRINSRISSIHADTHSQKQLVVKDNGTSRVEDQFLVDATVQDHDSWNCNGKISIFKDEIKNGDMVIKIPNGDTHDGKMVSSSNCELTDGRRDTLLLSFDQELARLSYIESQEPGESSQVNALDFVERYLSFNNVNLSREVASENAKREKSPPVFSAKGPRNLARRANLRTTVGESGTFEWDESQIDSGEGFFSSKKEKLMLDYKSHGPRSVTKLLSVGNMNVLKQDLDVQCKEVGPNHSDSSLIVHNLNEIGEAVQVSEMELERNFVKELDEQFDAESSGQQLDTGIGKDVPDMFDVGLDTQMAAEAMEALLYAPPPHCSADYACQHPQNRPDDSPEGAMKNKASRHFSFPKRTCSDLGVITKQSKRTKRKEEGPLERDKVKEVDKNLRSSISVEHNTVGKEQSKGKYKNFSSISHKSIGKQQSQGKCRNFSPIAHRTRRCSSVKILKRTEDPTNSSEERMNDVMEVGVLKKSRKSSILNADLFQGLGPSGGRPKLDFSTSVVSTNSKVSQPELNVDVAVTATHLKLDAWNYSKGKRKRRCVPGLLNGVSDLCSPCAVVGEKGNDHTIESNKNSELNSKITCFSFDIKRRARTSVYTRRRYSLGERCEKSMLRQNFDEQNSAVVISSDSALMNKINIPTDPDRDMDSCHFAKIDDVNSTSSADDAEKNIKLDGLSNGNGKASLPEGQSLVIKGFIEASPIYKVDEIYKKPWKRNLSRSPLMKELIRLGITDSLPDFTSKDLRRRRNMANVSVLFSQNLDDNIMKQQKKILARLGISIASSCSDATHFITDRFVRTRNMLEAIALGKPVVTHLWLEGCGQASCFLDEKNYILRDTKKEQEIGFSMPVSLARAIKCPLLKDQRVLITPNIKPGKELIAGLVKAVHGQAVDVIQRAAMNDDIIPDDLLILSCEQDYAMCVPFLELGVAVFSSELLLNGIVIQKLEYERHQLFTNLVRRNSTGKYPRKDGDQSLPVARQR</sequence>
<dbReference type="InterPro" id="IPR001357">
    <property type="entry name" value="BRCT_dom"/>
</dbReference>
<gene>
    <name evidence="6" type="ORF">F0562_021335</name>
</gene>
<evidence type="ECO:0000256" key="1">
    <source>
        <dbReference type="ARBA" id="ARBA00004123"/>
    </source>
</evidence>
<dbReference type="GO" id="GO:0005634">
    <property type="term" value="C:nucleus"/>
    <property type="evidence" value="ECO:0007669"/>
    <property type="project" value="UniProtKB-SubCell"/>
</dbReference>
<dbReference type="CDD" id="cd17744">
    <property type="entry name" value="BRCT_MDC1_rpt1"/>
    <property type="match status" value="1"/>
</dbReference>
<dbReference type="InterPro" id="IPR036420">
    <property type="entry name" value="BRCT_dom_sf"/>
</dbReference>
<dbReference type="SUPFAM" id="SSF52113">
    <property type="entry name" value="BRCT domain"/>
    <property type="match status" value="1"/>
</dbReference>
<keyword evidence="3" id="KW-0539">Nucleus</keyword>
<reference evidence="6 7" key="1">
    <citation type="submission" date="2019-09" db="EMBL/GenBank/DDBJ databases">
        <title>A chromosome-level genome assembly of the Chinese tupelo Nyssa sinensis.</title>
        <authorList>
            <person name="Yang X."/>
            <person name="Kang M."/>
            <person name="Yang Y."/>
            <person name="Xiong H."/>
            <person name="Wang M."/>
            <person name="Zhang Z."/>
            <person name="Wang Z."/>
            <person name="Wu H."/>
            <person name="Ma T."/>
            <person name="Liu J."/>
            <person name="Xi Z."/>
        </authorList>
    </citation>
    <scope>NUCLEOTIDE SEQUENCE [LARGE SCALE GENOMIC DNA]</scope>
    <source>
        <strain evidence="6">J267</strain>
        <tissue evidence="6">Leaf</tissue>
    </source>
</reference>
<dbReference type="Proteomes" id="UP000325577">
    <property type="component" value="Linkage Group LG11"/>
</dbReference>